<accession>A0A7S1SJY2</accession>
<dbReference type="EMBL" id="HBGG01005320">
    <property type="protein sequence ID" value="CAD9200301.1"/>
    <property type="molecule type" value="Transcribed_RNA"/>
</dbReference>
<evidence type="ECO:0000256" key="1">
    <source>
        <dbReference type="SAM" id="MobiDB-lite"/>
    </source>
</evidence>
<feature type="compositionally biased region" description="Polar residues" evidence="1">
    <location>
        <begin position="119"/>
        <end position="142"/>
    </location>
</feature>
<feature type="transmembrane region" description="Helical" evidence="2">
    <location>
        <begin position="54"/>
        <end position="81"/>
    </location>
</feature>
<organism evidence="3">
    <name type="scientific">Tetraselmis chuii</name>
    <dbReference type="NCBI Taxonomy" id="63592"/>
    <lineage>
        <taxon>Eukaryota</taxon>
        <taxon>Viridiplantae</taxon>
        <taxon>Chlorophyta</taxon>
        <taxon>core chlorophytes</taxon>
        <taxon>Chlorodendrophyceae</taxon>
        <taxon>Chlorodendrales</taxon>
        <taxon>Chlorodendraceae</taxon>
        <taxon>Tetraselmis</taxon>
    </lineage>
</organism>
<proteinExistence type="predicted"/>
<keyword evidence="2" id="KW-0472">Membrane</keyword>
<gene>
    <name evidence="3" type="ORF">TCHU04912_LOCUS2534</name>
</gene>
<evidence type="ECO:0000256" key="2">
    <source>
        <dbReference type="SAM" id="Phobius"/>
    </source>
</evidence>
<reference evidence="3" key="1">
    <citation type="submission" date="2021-01" db="EMBL/GenBank/DDBJ databases">
        <authorList>
            <person name="Corre E."/>
            <person name="Pelletier E."/>
            <person name="Niang G."/>
            <person name="Scheremetjew M."/>
            <person name="Finn R."/>
            <person name="Kale V."/>
            <person name="Holt S."/>
            <person name="Cochrane G."/>
            <person name="Meng A."/>
            <person name="Brown T."/>
            <person name="Cohen L."/>
        </authorList>
    </citation>
    <scope>NUCLEOTIDE SEQUENCE</scope>
    <source>
        <strain evidence="3">PLY429</strain>
    </source>
</reference>
<dbReference type="AlphaFoldDB" id="A0A7S1SJY2"/>
<feature type="compositionally biased region" description="Polar residues" evidence="1">
    <location>
        <begin position="181"/>
        <end position="190"/>
    </location>
</feature>
<evidence type="ECO:0000313" key="3">
    <source>
        <dbReference type="EMBL" id="CAD9200301.1"/>
    </source>
</evidence>
<keyword evidence="2" id="KW-0812">Transmembrane</keyword>
<sequence>MLKTATDDVRAIIVASLSDTAARLVDDSTVCGSSPPPPPPPVAPPAAVEKFDSLLVGVIVAMVVVLVLVVCGCAVITYVLIRRANSTPQYMNAPPASVQHFMTTGHVGSPLSRPVTTAAHGQQAKNPYGQSAPRTAPSSSAHKQADPHHPQHVPYDDDEDEDAGGPAIHPVSQGRPVSEARSPTRSNDGGYTSAYELTPLRAFSGMSEPAAEPEFINPRSPATTRRHVHRE</sequence>
<feature type="region of interest" description="Disordered" evidence="1">
    <location>
        <begin position="104"/>
        <end position="231"/>
    </location>
</feature>
<name>A0A7S1SJY2_9CHLO</name>
<keyword evidence="2" id="KW-1133">Transmembrane helix</keyword>
<protein>
    <submittedName>
        <fullName evidence="3">Uncharacterized protein</fullName>
    </submittedName>
</protein>